<proteinExistence type="predicted"/>
<name>J7IUZ6_DESMD</name>
<organism evidence="2 3">
    <name type="scientific">Desulfosporosinus meridiei (strain ATCC BAA-275 / DSM 13257 / KCTC 12902 / NCIMB 13706 / S10)</name>
    <dbReference type="NCBI Taxonomy" id="768704"/>
    <lineage>
        <taxon>Bacteria</taxon>
        <taxon>Bacillati</taxon>
        <taxon>Bacillota</taxon>
        <taxon>Clostridia</taxon>
        <taxon>Eubacteriales</taxon>
        <taxon>Desulfitobacteriaceae</taxon>
        <taxon>Desulfosporosinus</taxon>
    </lineage>
</organism>
<dbReference type="SMART" id="SM00530">
    <property type="entry name" value="HTH_XRE"/>
    <property type="match status" value="1"/>
</dbReference>
<protein>
    <submittedName>
        <fullName evidence="2">Putative transcriptional regulator</fullName>
    </submittedName>
</protein>
<dbReference type="Gene3D" id="1.10.260.40">
    <property type="entry name" value="lambda repressor-like DNA-binding domains"/>
    <property type="match status" value="1"/>
</dbReference>
<dbReference type="SUPFAM" id="SSF47413">
    <property type="entry name" value="lambda repressor-like DNA-binding domains"/>
    <property type="match status" value="1"/>
</dbReference>
<evidence type="ECO:0000313" key="2">
    <source>
        <dbReference type="EMBL" id="AFQ42526.1"/>
    </source>
</evidence>
<dbReference type="PROSITE" id="PS50943">
    <property type="entry name" value="HTH_CROC1"/>
    <property type="match status" value="1"/>
</dbReference>
<gene>
    <name evidence="2" type="ordered locus">Desmer_0477</name>
</gene>
<dbReference type="OrthoDB" id="1799466at2"/>
<evidence type="ECO:0000259" key="1">
    <source>
        <dbReference type="PROSITE" id="PS50943"/>
    </source>
</evidence>
<dbReference type="Pfam" id="PF01381">
    <property type="entry name" value="HTH_3"/>
    <property type="match status" value="1"/>
</dbReference>
<evidence type="ECO:0000313" key="3">
    <source>
        <dbReference type="Proteomes" id="UP000005262"/>
    </source>
</evidence>
<sequence length="70" mass="7768">MIIINETVCRRIVHYRNKCNLTREDLASNVGVNLKHLISIEAGSRIPRISELVQLAAGLGVSINDLVNNE</sequence>
<dbReference type="Proteomes" id="UP000005262">
    <property type="component" value="Chromosome"/>
</dbReference>
<dbReference type="InterPro" id="IPR001387">
    <property type="entry name" value="Cro/C1-type_HTH"/>
</dbReference>
<keyword evidence="3" id="KW-1185">Reference proteome</keyword>
<dbReference type="EMBL" id="CP003629">
    <property type="protein sequence ID" value="AFQ42526.1"/>
    <property type="molecule type" value="Genomic_DNA"/>
</dbReference>
<reference evidence="2 3" key="1">
    <citation type="journal article" date="2012" name="J. Bacteriol.">
        <title>Complete genome sequences of Desulfosporosinus orientis DSM765T, Desulfosporosinus youngiae DSM17734T, Desulfosporosinus meridiei DSM13257T, and Desulfosporosinus acidiphilus DSM22704T.</title>
        <authorList>
            <person name="Pester M."/>
            <person name="Brambilla E."/>
            <person name="Alazard D."/>
            <person name="Rattei T."/>
            <person name="Weinmaier T."/>
            <person name="Han J."/>
            <person name="Lucas S."/>
            <person name="Lapidus A."/>
            <person name="Cheng J.F."/>
            <person name="Goodwin L."/>
            <person name="Pitluck S."/>
            <person name="Peters L."/>
            <person name="Ovchinnikova G."/>
            <person name="Teshima H."/>
            <person name="Detter J.C."/>
            <person name="Han C.S."/>
            <person name="Tapia R."/>
            <person name="Land M.L."/>
            <person name="Hauser L."/>
            <person name="Kyrpides N.C."/>
            <person name="Ivanova N.N."/>
            <person name="Pagani I."/>
            <person name="Huntmann M."/>
            <person name="Wei C.L."/>
            <person name="Davenport K.W."/>
            <person name="Daligault H."/>
            <person name="Chain P.S."/>
            <person name="Chen A."/>
            <person name="Mavromatis K."/>
            <person name="Markowitz V."/>
            <person name="Szeto E."/>
            <person name="Mikhailova N."/>
            <person name="Pati A."/>
            <person name="Wagner M."/>
            <person name="Woyke T."/>
            <person name="Ollivier B."/>
            <person name="Klenk H.P."/>
            <person name="Spring S."/>
            <person name="Loy A."/>
        </authorList>
    </citation>
    <scope>NUCLEOTIDE SEQUENCE [LARGE SCALE GENOMIC DNA]</scope>
    <source>
        <strain evidence="3">ATCC BAA-275 / DSM 13257 / NCIMB 13706 / S10</strain>
    </source>
</reference>
<dbReference type="InterPro" id="IPR010982">
    <property type="entry name" value="Lambda_DNA-bd_dom_sf"/>
</dbReference>
<reference evidence="3" key="2">
    <citation type="submission" date="2012-08" db="EMBL/GenBank/DDBJ databases">
        <title>Finished genome of Desulfosporosinus meridiei DSM 13257.</title>
        <authorList>
            <person name="Huntemann M."/>
            <person name="Wei C.-L."/>
            <person name="Han J."/>
            <person name="Detter J.C."/>
            <person name="Han C."/>
            <person name="Davenport K."/>
            <person name="Daligault H."/>
            <person name="Erkkila T."/>
            <person name="Gu W."/>
            <person name="Munk A.C.C."/>
            <person name="Teshima H."/>
            <person name="Xu Y."/>
            <person name="Chain P."/>
            <person name="Tapia R."/>
            <person name="Chen A."/>
            <person name="Krypides N."/>
            <person name="Mavromatis K."/>
            <person name="Markowitz V."/>
            <person name="Szeto E."/>
            <person name="Ivanova N."/>
            <person name="Mikhailova N."/>
            <person name="Ovchinnikova G."/>
            <person name="Pagani I."/>
            <person name="Pati A."/>
            <person name="Goodwin L."/>
            <person name="Peters L."/>
            <person name="Pitluck S."/>
            <person name="Woyke T."/>
            <person name="Pester M."/>
            <person name="Spring S."/>
            <person name="Ollivier B."/>
            <person name="Rattei T."/>
            <person name="Klenk H.-P."/>
            <person name="Wagner M."/>
            <person name="Loy A."/>
        </authorList>
    </citation>
    <scope>NUCLEOTIDE SEQUENCE [LARGE SCALE GENOMIC DNA]</scope>
    <source>
        <strain evidence="3">ATCC BAA-275 / DSM 13257 / NCIMB 13706 / S10</strain>
    </source>
</reference>
<feature type="domain" description="HTH cro/C1-type" evidence="1">
    <location>
        <begin position="12"/>
        <end position="66"/>
    </location>
</feature>
<dbReference type="GO" id="GO:0003677">
    <property type="term" value="F:DNA binding"/>
    <property type="evidence" value="ECO:0007669"/>
    <property type="project" value="InterPro"/>
</dbReference>
<accession>J7IUZ6</accession>
<dbReference type="KEGG" id="dmi:Desmer_0477"/>
<dbReference type="HOGENOM" id="CLU_2751287_0_0_9"/>
<dbReference type="AlphaFoldDB" id="J7IUZ6"/>
<dbReference type="CDD" id="cd00093">
    <property type="entry name" value="HTH_XRE"/>
    <property type="match status" value="1"/>
</dbReference>